<dbReference type="Proteomes" id="UP000236333">
    <property type="component" value="Unassembled WGS sequence"/>
</dbReference>
<organism evidence="1 2">
    <name type="scientific">Tetrabaena socialis</name>
    <dbReference type="NCBI Taxonomy" id="47790"/>
    <lineage>
        <taxon>Eukaryota</taxon>
        <taxon>Viridiplantae</taxon>
        <taxon>Chlorophyta</taxon>
        <taxon>core chlorophytes</taxon>
        <taxon>Chlorophyceae</taxon>
        <taxon>CS clade</taxon>
        <taxon>Chlamydomonadales</taxon>
        <taxon>Tetrabaenaceae</taxon>
        <taxon>Tetrabaena</taxon>
    </lineage>
</organism>
<evidence type="ECO:0000313" key="1">
    <source>
        <dbReference type="EMBL" id="PNH01496.1"/>
    </source>
</evidence>
<dbReference type="EMBL" id="PGGS01000877">
    <property type="protein sequence ID" value="PNH01496.1"/>
    <property type="molecule type" value="Genomic_DNA"/>
</dbReference>
<proteinExistence type="predicted"/>
<gene>
    <name evidence="1" type="ORF">TSOC_012611</name>
</gene>
<accession>A0A2J7ZMJ7</accession>
<name>A0A2J7ZMJ7_9CHLO</name>
<sequence>LLMTSCAVASPPCLSWRVAWSMASIASIMRIITPAAGPMVWSSISWRATRVVLALIGWRPLPCPVQHRLEAGLRNKELVGTVCGVAPSSAAVFRSQDCIEIPSNDQVLTGCLC</sequence>
<evidence type="ECO:0000313" key="2">
    <source>
        <dbReference type="Proteomes" id="UP000236333"/>
    </source>
</evidence>
<keyword evidence="2" id="KW-1185">Reference proteome</keyword>
<reference evidence="1 2" key="1">
    <citation type="journal article" date="2017" name="Mol. Biol. Evol.">
        <title>The 4-celled Tetrabaena socialis nuclear genome reveals the essential components for genetic control of cell number at the origin of multicellularity in the volvocine lineage.</title>
        <authorList>
            <person name="Featherston J."/>
            <person name="Arakaki Y."/>
            <person name="Hanschen E.R."/>
            <person name="Ferris P.J."/>
            <person name="Michod R.E."/>
            <person name="Olson B.J.S.C."/>
            <person name="Nozaki H."/>
            <person name="Durand P.M."/>
        </authorList>
    </citation>
    <scope>NUCLEOTIDE SEQUENCE [LARGE SCALE GENOMIC DNA]</scope>
    <source>
        <strain evidence="1 2">NIES-571</strain>
    </source>
</reference>
<dbReference type="AlphaFoldDB" id="A0A2J7ZMJ7"/>
<comment type="caution">
    <text evidence="1">The sequence shown here is derived from an EMBL/GenBank/DDBJ whole genome shotgun (WGS) entry which is preliminary data.</text>
</comment>
<feature type="non-terminal residue" evidence="1">
    <location>
        <position position="1"/>
    </location>
</feature>
<protein>
    <submittedName>
        <fullName evidence="1">Uncharacterized protein</fullName>
    </submittedName>
</protein>